<dbReference type="OrthoDB" id="31533at2157"/>
<sequence length="436" mass="51643">MIHTTSLEKINNIIESDEFKEYLKNSRWFQNKNEDINEIKIHDLCEFNNINFLILNVITDSGNYLYYFPMIFNDEYDAVRSVNYAETIIDLFNNNSELKCNKGKIKFIKNGNFKLKNGPFSQINAEQSNSSFIIKNIIVKNYRYLQNGENPDVTMINELIKNGFYNVPEPFGHAFYESECERIYIINASRYIENSSDLWSYSLNKIKNMLYNKNISDVNDYINDLSKILGGITGRMHRALYISREKDFLPEISDIKDFEMIIKETIENLRRSNLFDSDFITFFNDRFHKIINDTDIKRIYKFRIHGDYHLGQVLISDKLYIIDFEGEPMRALSERSQKSIPLRDVAGMIRSISYLINSFDFLSNDIDSMEKNSMENFIESYKSSIKDIMDFQNDLIYIFLMQKASYELLYEIRNRPSWVNIPLNYIKKVYSNLRSC</sequence>
<dbReference type="eggNOG" id="arCOG07490">
    <property type="taxonomic scope" value="Archaea"/>
</dbReference>
<dbReference type="InParanoid" id="Q6L2Z6"/>
<reference evidence="1 2" key="1">
    <citation type="journal article" date="2004" name="Proc. Natl. Acad. Sci. U.S.A.">
        <title>Genome sequence of Picrophilus torridus and its implications for life around pH 0.</title>
        <authorList>
            <person name="Futterer O."/>
            <person name="Angelov A."/>
            <person name="Liesegang H."/>
            <person name="Gottschalk G."/>
            <person name="Schleper C."/>
            <person name="Schepers B."/>
            <person name="Dock C."/>
            <person name="Antranikian G."/>
            <person name="Liebl W."/>
        </authorList>
    </citation>
    <scope>NUCLEOTIDE SEQUENCE [LARGE SCALE GENOMIC DNA]</scope>
    <source>
        <strain evidence="2">ATCC 700027 / DSM 9790 / JCM 10055 / NBRC 100828</strain>
    </source>
</reference>
<dbReference type="AlphaFoldDB" id="Q6L2Z6"/>
<dbReference type="EMBL" id="AE017261">
    <property type="protein sequence ID" value="AAT42655.1"/>
    <property type="molecule type" value="Genomic_DNA"/>
</dbReference>
<dbReference type="InterPro" id="IPR011009">
    <property type="entry name" value="Kinase-like_dom_sf"/>
</dbReference>
<dbReference type="GeneID" id="2845239"/>
<protein>
    <submittedName>
        <fullName evidence="1">Hypothetical membrane spanning protein</fullName>
    </submittedName>
</protein>
<name>Q6L2Z6_PICTO</name>
<organism evidence="1 2">
    <name type="scientific">Picrophilus torridus (strain ATCC 700027 / DSM 9790 / JCM 10055 / NBRC 100828 / KAW 2/3)</name>
    <dbReference type="NCBI Taxonomy" id="1122961"/>
    <lineage>
        <taxon>Archaea</taxon>
        <taxon>Methanobacteriati</taxon>
        <taxon>Thermoplasmatota</taxon>
        <taxon>Thermoplasmata</taxon>
        <taxon>Thermoplasmatales</taxon>
        <taxon>Picrophilaceae</taxon>
        <taxon>Picrophilus</taxon>
    </lineage>
</organism>
<proteinExistence type="predicted"/>
<dbReference type="HOGENOM" id="CLU_029675_2_0_2"/>
<dbReference type="PaxDb" id="263820-PTO0070"/>
<dbReference type="KEGG" id="pto:PTO0070"/>
<accession>Q6L2Z6</accession>
<gene>
    <name evidence="1" type="ordered locus">PTO0070</name>
</gene>
<dbReference type="STRING" id="263820.PTO0070"/>
<evidence type="ECO:0000313" key="1">
    <source>
        <dbReference type="EMBL" id="AAT42655.1"/>
    </source>
</evidence>
<dbReference type="Proteomes" id="UP000000438">
    <property type="component" value="Chromosome"/>
</dbReference>
<dbReference type="PATRIC" id="fig|263820.9.peg.83"/>
<dbReference type="RefSeq" id="WP_011176871.1">
    <property type="nucleotide sequence ID" value="NC_005877.1"/>
</dbReference>
<dbReference type="Gene3D" id="3.90.1200.10">
    <property type="match status" value="1"/>
</dbReference>
<evidence type="ECO:0000313" key="2">
    <source>
        <dbReference type="Proteomes" id="UP000000438"/>
    </source>
</evidence>
<dbReference type="SUPFAM" id="SSF56112">
    <property type="entry name" value="Protein kinase-like (PK-like)"/>
    <property type="match status" value="1"/>
</dbReference>